<dbReference type="GO" id="GO:0001514">
    <property type="term" value="P:selenocysteine incorporation"/>
    <property type="evidence" value="ECO:0007669"/>
    <property type="project" value="InterPro"/>
</dbReference>
<keyword evidence="3" id="KW-0648">Protein biosynthesis</keyword>
<dbReference type="PANTHER" id="PTHR43721">
    <property type="entry name" value="ELONGATION FACTOR TU-RELATED"/>
    <property type="match status" value="1"/>
</dbReference>
<evidence type="ECO:0000256" key="1">
    <source>
        <dbReference type="ARBA" id="ARBA00023134"/>
    </source>
</evidence>
<dbReference type="InterPro" id="IPR009000">
    <property type="entry name" value="Transl_B-barrel_sf"/>
</dbReference>
<dbReference type="InterPro" id="IPR050055">
    <property type="entry name" value="EF-Tu_GTPase"/>
</dbReference>
<feature type="domain" description="Tr-type G" evidence="2">
    <location>
        <begin position="1"/>
        <end position="172"/>
    </location>
</feature>
<dbReference type="Gene3D" id="1.10.10.10">
    <property type="entry name" value="Winged helix-like DNA-binding domain superfamily/Winged helix DNA-binding domain"/>
    <property type="match status" value="1"/>
</dbReference>
<dbReference type="GO" id="GO:0003746">
    <property type="term" value="F:translation elongation factor activity"/>
    <property type="evidence" value="ECO:0007669"/>
    <property type="project" value="UniProtKB-KW"/>
</dbReference>
<dbReference type="SUPFAM" id="SSF50447">
    <property type="entry name" value="Translation proteins"/>
    <property type="match status" value="1"/>
</dbReference>
<dbReference type="EMBL" id="WWEQ01000002">
    <property type="protein sequence ID" value="MYM18537.1"/>
    <property type="molecule type" value="Genomic_DNA"/>
</dbReference>
<accession>A0A6N9H3B7</accession>
<dbReference type="CDD" id="cd04171">
    <property type="entry name" value="SelB"/>
    <property type="match status" value="1"/>
</dbReference>
<keyword evidence="4" id="KW-1185">Reference proteome</keyword>
<dbReference type="PROSITE" id="PS51722">
    <property type="entry name" value="G_TR_2"/>
    <property type="match status" value="1"/>
</dbReference>
<dbReference type="InterPro" id="IPR000795">
    <property type="entry name" value="T_Tr_GTP-bd_dom"/>
</dbReference>
<dbReference type="InterPro" id="IPR036390">
    <property type="entry name" value="WH_DNA-bd_sf"/>
</dbReference>
<dbReference type="SUPFAM" id="SSF46785">
    <property type="entry name" value="Winged helix' DNA-binding domain"/>
    <property type="match status" value="1"/>
</dbReference>
<dbReference type="InterPro" id="IPR027417">
    <property type="entry name" value="P-loop_NTPase"/>
</dbReference>
<dbReference type="AlphaFoldDB" id="A0A6N9H3B7"/>
<dbReference type="PANTHER" id="PTHR43721:SF22">
    <property type="entry name" value="ELONGATION FACTOR TU, MITOCHONDRIAL"/>
    <property type="match status" value="1"/>
</dbReference>
<dbReference type="SUPFAM" id="SSF52540">
    <property type="entry name" value="P-loop containing nucleoside triphosphate hydrolases"/>
    <property type="match status" value="1"/>
</dbReference>
<dbReference type="GO" id="GO:0003924">
    <property type="term" value="F:GTPase activity"/>
    <property type="evidence" value="ECO:0007669"/>
    <property type="project" value="InterPro"/>
</dbReference>
<keyword evidence="1" id="KW-0547">Nucleotide-binding</keyword>
<protein>
    <submittedName>
        <fullName evidence="3">Selenocysteine-specific translation elongation factor</fullName>
    </submittedName>
</protein>
<dbReference type="Pfam" id="PF09107">
    <property type="entry name" value="WHD_3rd_SelB"/>
    <property type="match status" value="1"/>
</dbReference>
<keyword evidence="3" id="KW-0251">Elongation factor</keyword>
<organism evidence="3 4">
    <name type="scientific">Brevibacterium rongguiense</name>
    <dbReference type="NCBI Taxonomy" id="2695267"/>
    <lineage>
        <taxon>Bacteria</taxon>
        <taxon>Bacillati</taxon>
        <taxon>Actinomycetota</taxon>
        <taxon>Actinomycetes</taxon>
        <taxon>Micrococcales</taxon>
        <taxon>Brevibacteriaceae</taxon>
        <taxon>Brevibacterium</taxon>
    </lineage>
</organism>
<dbReference type="Pfam" id="PF25461">
    <property type="entry name" value="Beta-barrel_SelB"/>
    <property type="match status" value="1"/>
</dbReference>
<dbReference type="Gene3D" id="2.40.30.10">
    <property type="entry name" value="Translation factors"/>
    <property type="match status" value="1"/>
</dbReference>
<gene>
    <name evidence="3" type="ORF">GSY69_00720</name>
</gene>
<dbReference type="Proteomes" id="UP000469215">
    <property type="component" value="Unassembled WGS sequence"/>
</dbReference>
<dbReference type="InterPro" id="IPR015191">
    <property type="entry name" value="SelB_WHD4"/>
</dbReference>
<sequence length="597" mass="62813">MSRFVVATAGHVDHGKSTLVKALTGLETDRWEEERRRGLTIDLGFAWTQLPSGREVAFVDVPGHERFLGNMLAGLGPAPVVCFVVAVDEGWRAQSTDHRDALAALGIEHGIIALTRADRAPDRVEEVEAEVRAHLAGTGLAAAPAVAVAAPTGAGLADFTAALDTVLARAPQPDPRARLRLWIDRSFPISGAGTVVTGTLAAGSLAVGERLEIAAAGDLLTAEVRGLQSEDRPAQRLEPVVRAAVNMRGITAGALSRGDALLTPGAWPLVEVVDVRRRTGEDLGSAPRELTAHVGTASAAVHVRPFDSEHARLAFAHPLPLQVGDRIVLRGSGEHMVFGGAEILDIDPPALNRRGAGTRRAREVAAYPWGGSALVEVARRGAMEGAALARAGITVPSPLPHGLRREGAWLVSQERFEAWAADVRERAAREHRDDPLSAGLPAGAAVSALGLPAADLLNPVLRAAGLAQAGGRIVDPGRAAGLGAAEAGLARLERHLAAQPFRAPEAEDLAAWGLGPRELAAAARVGRILRLPDGVVLLPPAPAQAMRVLSRLGQPFTASQARQALETTRRVAIPLLEHLDAKGWTRRVDGSRREVVR</sequence>
<reference evidence="3 4" key="1">
    <citation type="submission" date="2020-01" db="EMBL/GenBank/DDBJ databases">
        <authorList>
            <person name="Deng T."/>
        </authorList>
    </citation>
    <scope>NUCLEOTIDE SEQUENCE [LARGE SCALE GENOMIC DNA]</scope>
    <source>
        <strain evidence="3 4">5221</strain>
    </source>
</reference>
<dbReference type="InterPro" id="IPR057335">
    <property type="entry name" value="Beta-barrel_SelB"/>
</dbReference>
<dbReference type="Pfam" id="PF00009">
    <property type="entry name" value="GTP_EFTU"/>
    <property type="match status" value="1"/>
</dbReference>
<dbReference type="GO" id="GO:0005525">
    <property type="term" value="F:GTP binding"/>
    <property type="evidence" value="ECO:0007669"/>
    <property type="project" value="UniProtKB-KW"/>
</dbReference>
<keyword evidence="1" id="KW-0342">GTP-binding</keyword>
<name>A0A6N9H3B7_9MICO</name>
<dbReference type="GO" id="GO:0005737">
    <property type="term" value="C:cytoplasm"/>
    <property type="evidence" value="ECO:0007669"/>
    <property type="project" value="InterPro"/>
</dbReference>
<evidence type="ECO:0000313" key="4">
    <source>
        <dbReference type="Proteomes" id="UP000469215"/>
    </source>
</evidence>
<dbReference type="GO" id="GO:0003723">
    <property type="term" value="F:RNA binding"/>
    <property type="evidence" value="ECO:0007669"/>
    <property type="project" value="InterPro"/>
</dbReference>
<evidence type="ECO:0000259" key="2">
    <source>
        <dbReference type="PROSITE" id="PS51722"/>
    </source>
</evidence>
<dbReference type="RefSeq" id="WP_160952002.1">
    <property type="nucleotide sequence ID" value="NZ_WWEQ01000002.1"/>
</dbReference>
<dbReference type="Gene3D" id="3.40.50.300">
    <property type="entry name" value="P-loop containing nucleotide triphosphate hydrolases"/>
    <property type="match status" value="1"/>
</dbReference>
<evidence type="ECO:0000313" key="3">
    <source>
        <dbReference type="EMBL" id="MYM18537.1"/>
    </source>
</evidence>
<comment type="caution">
    <text evidence="3">The sequence shown here is derived from an EMBL/GenBank/DDBJ whole genome shotgun (WGS) entry which is preliminary data.</text>
</comment>
<proteinExistence type="predicted"/>
<dbReference type="InterPro" id="IPR036388">
    <property type="entry name" value="WH-like_DNA-bd_sf"/>
</dbReference>